<evidence type="ECO:0000313" key="6">
    <source>
        <dbReference type="EMBL" id="KAF4150800.1"/>
    </source>
</evidence>
<evidence type="ECO:0000256" key="3">
    <source>
        <dbReference type="ARBA" id="ARBA00022525"/>
    </source>
</evidence>
<comment type="caution">
    <text evidence="6">The sequence shown here is derived from an EMBL/GenBank/DDBJ whole genome shotgun (WGS) entry which is preliminary data.</text>
</comment>
<gene>
    <name evidence="6" type="ORF">GN958_ATG00006</name>
</gene>
<comment type="function">
    <text evidence="5">Effector that suppresses plant defense responses during pathogen infection.</text>
</comment>
<dbReference type="GO" id="GO:0005576">
    <property type="term" value="C:extracellular region"/>
    <property type="evidence" value="ECO:0007669"/>
    <property type="project" value="UniProtKB-SubCell"/>
</dbReference>
<proteinExistence type="inferred from homology"/>
<accession>A0A8S9VCR0</accession>
<dbReference type="InterPro" id="IPR031825">
    <property type="entry name" value="RXLR"/>
</dbReference>
<dbReference type="Pfam" id="PF16810">
    <property type="entry name" value="RXLR"/>
    <property type="match status" value="1"/>
</dbReference>
<sequence length="108" mass="12234">MRLSSVLPASIAIIYLVTCNAADPPKLSRMESPVLVHSLGAALNVDAVDRRFLRERKANFNKADDVYKKWNENSYSLNKIASLLKVSERKKFEPVYNGYLAYLNKLNS</sequence>
<feature type="chain" id="PRO_5035961881" description="RxLR effector protein" evidence="5">
    <location>
        <begin position="22"/>
        <end position="108"/>
    </location>
</feature>
<keyword evidence="4 5" id="KW-0732">Signal</keyword>
<comment type="similarity">
    <text evidence="2 5">Belongs to the RxLR effector family.</text>
</comment>
<comment type="subcellular location">
    <subcellularLocation>
        <location evidence="1 5">Secreted</location>
    </subcellularLocation>
</comment>
<protein>
    <recommendedName>
        <fullName evidence="5">RxLR effector protein</fullName>
    </recommendedName>
</protein>
<name>A0A8S9VCR0_PHYIN</name>
<evidence type="ECO:0000256" key="5">
    <source>
        <dbReference type="RuleBase" id="RU367124"/>
    </source>
</evidence>
<feature type="signal peptide" evidence="5">
    <location>
        <begin position="1"/>
        <end position="21"/>
    </location>
</feature>
<reference evidence="6" key="1">
    <citation type="submission" date="2020-03" db="EMBL/GenBank/DDBJ databases">
        <title>Hybrid Assembly of Korean Phytophthora infestans isolates.</title>
        <authorList>
            <person name="Prokchorchik M."/>
            <person name="Lee Y."/>
            <person name="Seo J."/>
            <person name="Cho J.-H."/>
            <person name="Park Y.-E."/>
            <person name="Jang D.-C."/>
            <person name="Im J.-S."/>
            <person name="Choi J.-G."/>
            <person name="Park H.-J."/>
            <person name="Lee G.-B."/>
            <person name="Lee Y.-G."/>
            <person name="Hong S.-Y."/>
            <person name="Cho K."/>
            <person name="Sohn K.H."/>
        </authorList>
    </citation>
    <scope>NUCLEOTIDE SEQUENCE</scope>
    <source>
        <strain evidence="6">KR_2_A2</strain>
    </source>
</reference>
<dbReference type="EMBL" id="JAACNO010000004">
    <property type="protein sequence ID" value="KAF4150800.1"/>
    <property type="molecule type" value="Genomic_DNA"/>
</dbReference>
<organism evidence="6 7">
    <name type="scientific">Phytophthora infestans</name>
    <name type="common">Potato late blight agent</name>
    <name type="synonym">Botrytis infestans</name>
    <dbReference type="NCBI Taxonomy" id="4787"/>
    <lineage>
        <taxon>Eukaryota</taxon>
        <taxon>Sar</taxon>
        <taxon>Stramenopiles</taxon>
        <taxon>Oomycota</taxon>
        <taxon>Peronosporomycetes</taxon>
        <taxon>Peronosporales</taxon>
        <taxon>Peronosporaceae</taxon>
        <taxon>Phytophthora</taxon>
    </lineage>
</organism>
<evidence type="ECO:0000256" key="1">
    <source>
        <dbReference type="ARBA" id="ARBA00004613"/>
    </source>
</evidence>
<dbReference type="Proteomes" id="UP000704712">
    <property type="component" value="Unassembled WGS sequence"/>
</dbReference>
<evidence type="ECO:0000313" key="7">
    <source>
        <dbReference type="Proteomes" id="UP000704712"/>
    </source>
</evidence>
<evidence type="ECO:0000256" key="2">
    <source>
        <dbReference type="ARBA" id="ARBA00010400"/>
    </source>
</evidence>
<dbReference type="AlphaFoldDB" id="A0A8S9VCR0"/>
<evidence type="ECO:0000256" key="4">
    <source>
        <dbReference type="ARBA" id="ARBA00022729"/>
    </source>
</evidence>
<keyword evidence="3 5" id="KW-0964">Secreted</keyword>
<dbReference type="Gene3D" id="1.10.10.2460">
    <property type="match status" value="1"/>
</dbReference>